<accession>A0A239HTQ1</accession>
<reference evidence="1 2" key="1">
    <citation type="submission" date="2017-06" db="EMBL/GenBank/DDBJ databases">
        <authorList>
            <person name="Kim H.J."/>
            <person name="Triplett B.A."/>
        </authorList>
    </citation>
    <scope>NUCLEOTIDE SEQUENCE [LARGE SCALE GENOMIC DNA]</scope>
    <source>
        <strain evidence="1 2">DSM 43151</strain>
    </source>
</reference>
<sequence length="71" mass="8991">MVSRRCECHRNQPLWLGWTKWWWLGWNEWWWLGWNEWWWLGWNEWWLRECRAPRGPAVVLGLGRVVVSWLG</sequence>
<name>A0A239HTQ1_9ACTN</name>
<dbReference type="AlphaFoldDB" id="A0A239HTQ1"/>
<evidence type="ECO:0000313" key="1">
    <source>
        <dbReference type="EMBL" id="SNS84625.1"/>
    </source>
</evidence>
<evidence type="ECO:0000313" key="2">
    <source>
        <dbReference type="Proteomes" id="UP000198415"/>
    </source>
</evidence>
<dbReference type="Proteomes" id="UP000198415">
    <property type="component" value="Unassembled WGS sequence"/>
</dbReference>
<organism evidence="1 2">
    <name type="scientific">Actinoplanes regularis</name>
    <dbReference type="NCBI Taxonomy" id="52697"/>
    <lineage>
        <taxon>Bacteria</taxon>
        <taxon>Bacillati</taxon>
        <taxon>Actinomycetota</taxon>
        <taxon>Actinomycetes</taxon>
        <taxon>Micromonosporales</taxon>
        <taxon>Micromonosporaceae</taxon>
        <taxon>Actinoplanes</taxon>
    </lineage>
</organism>
<dbReference type="EMBL" id="FZNR01000026">
    <property type="protein sequence ID" value="SNS84625.1"/>
    <property type="molecule type" value="Genomic_DNA"/>
</dbReference>
<keyword evidence="2" id="KW-1185">Reference proteome</keyword>
<gene>
    <name evidence="1" type="ORF">SAMN06264365_12619</name>
</gene>
<protein>
    <submittedName>
        <fullName evidence="1">Uncharacterized protein</fullName>
    </submittedName>
</protein>
<proteinExistence type="predicted"/>